<feature type="domain" description="ABC transmembrane type-2" evidence="10">
    <location>
        <begin position="52"/>
        <end position="280"/>
    </location>
</feature>
<name>A0ABW3IIJ3_9FLAO</name>
<dbReference type="EMBL" id="JBHTJP010000035">
    <property type="protein sequence ID" value="MFD0977932.1"/>
    <property type="molecule type" value="Genomic_DNA"/>
</dbReference>
<keyword evidence="4 9" id="KW-1003">Cell membrane</keyword>
<feature type="transmembrane region" description="Helical" evidence="9">
    <location>
        <begin position="253"/>
        <end position="277"/>
    </location>
</feature>
<evidence type="ECO:0000256" key="9">
    <source>
        <dbReference type="RuleBase" id="RU361157"/>
    </source>
</evidence>
<evidence type="ECO:0000313" key="11">
    <source>
        <dbReference type="EMBL" id="MFD0977932.1"/>
    </source>
</evidence>
<keyword evidence="6 9" id="KW-0812">Transmembrane</keyword>
<gene>
    <name evidence="11" type="ORF">ACFQ1G_14135</name>
</gene>
<dbReference type="InterPro" id="IPR000412">
    <property type="entry name" value="ABC_2_transport"/>
</dbReference>
<keyword evidence="7 9" id="KW-1133">Transmembrane helix</keyword>
<feature type="transmembrane region" description="Helical" evidence="9">
    <location>
        <begin position="166"/>
        <end position="190"/>
    </location>
</feature>
<evidence type="ECO:0000256" key="2">
    <source>
        <dbReference type="ARBA" id="ARBA00007783"/>
    </source>
</evidence>
<evidence type="ECO:0000256" key="3">
    <source>
        <dbReference type="ARBA" id="ARBA00022448"/>
    </source>
</evidence>
<dbReference type="Pfam" id="PF01061">
    <property type="entry name" value="ABC2_membrane"/>
    <property type="match status" value="1"/>
</dbReference>
<dbReference type="Proteomes" id="UP001597100">
    <property type="component" value="Unassembled WGS sequence"/>
</dbReference>
<organism evidence="11 12">
    <name type="scientific">Salinimicrobium gaetbulicola</name>
    <dbReference type="NCBI Taxonomy" id="999702"/>
    <lineage>
        <taxon>Bacteria</taxon>
        <taxon>Pseudomonadati</taxon>
        <taxon>Bacteroidota</taxon>
        <taxon>Flavobacteriia</taxon>
        <taxon>Flavobacteriales</taxon>
        <taxon>Flavobacteriaceae</taxon>
        <taxon>Salinimicrobium</taxon>
    </lineage>
</organism>
<evidence type="ECO:0000313" key="12">
    <source>
        <dbReference type="Proteomes" id="UP001597100"/>
    </source>
</evidence>
<keyword evidence="8 9" id="KW-0472">Membrane</keyword>
<evidence type="ECO:0000256" key="1">
    <source>
        <dbReference type="ARBA" id="ARBA00004429"/>
    </source>
</evidence>
<keyword evidence="12" id="KW-1185">Reference proteome</keyword>
<keyword evidence="3 9" id="KW-0813">Transport</keyword>
<evidence type="ECO:0000256" key="5">
    <source>
        <dbReference type="ARBA" id="ARBA00022519"/>
    </source>
</evidence>
<reference evidence="12" key="1">
    <citation type="journal article" date="2019" name="Int. J. Syst. Evol. Microbiol.">
        <title>The Global Catalogue of Microorganisms (GCM) 10K type strain sequencing project: providing services to taxonomists for standard genome sequencing and annotation.</title>
        <authorList>
            <consortium name="The Broad Institute Genomics Platform"/>
            <consortium name="The Broad Institute Genome Sequencing Center for Infectious Disease"/>
            <person name="Wu L."/>
            <person name="Ma J."/>
        </authorList>
    </citation>
    <scope>NUCLEOTIDE SEQUENCE [LARGE SCALE GENOMIC DNA]</scope>
    <source>
        <strain evidence="12">CCUG 60898</strain>
    </source>
</reference>
<keyword evidence="5" id="KW-0997">Cell inner membrane</keyword>
<accession>A0ABW3IIJ3</accession>
<evidence type="ECO:0000256" key="8">
    <source>
        <dbReference type="ARBA" id="ARBA00023136"/>
    </source>
</evidence>
<comment type="similarity">
    <text evidence="2 9">Belongs to the ABC-2 integral membrane protein family.</text>
</comment>
<comment type="subcellular location">
    <subcellularLocation>
        <location evidence="1">Cell inner membrane</location>
        <topology evidence="1">Multi-pass membrane protein</topology>
    </subcellularLocation>
    <subcellularLocation>
        <location evidence="9">Cell membrane</location>
        <topology evidence="9">Multi-pass membrane protein</topology>
    </subcellularLocation>
</comment>
<dbReference type="PROSITE" id="PS51012">
    <property type="entry name" value="ABC_TM2"/>
    <property type="match status" value="1"/>
</dbReference>
<evidence type="ECO:0000259" key="10">
    <source>
        <dbReference type="PROSITE" id="PS51012"/>
    </source>
</evidence>
<dbReference type="RefSeq" id="WP_380740624.1">
    <property type="nucleotide sequence ID" value="NZ_JBHTJP010000035.1"/>
</dbReference>
<sequence length="288" mass="33164">MQETDKRDNWLYIISPNRKLVDLNFAEIWRYRDLLMLFVKRNIVTVYKQTILGPLWYFIQPLFTAITFTLVFNNIANIPTGEVPPFLFNLTGITAWNYFSQCFTGTSNTFRSNAGIFGKVYFPRVIMPLSTVITNLFKFGIQLTILIIVYFYLVSNGTNISPNSNLLLFPVYVLMMALLGLGLGMTISAFTTKYRDLTVLVGFATSLLVYFSAVPYPLSEVSEKMPDWAWLVKYNPLTQIIEGFRYMILNTGIFTWTGFFYTLGVSIMLFLFGLVVFNRTEKNFIDTV</sequence>
<dbReference type="PANTHER" id="PTHR30413:SF8">
    <property type="entry name" value="TRANSPORT PERMEASE PROTEIN"/>
    <property type="match status" value="1"/>
</dbReference>
<comment type="caution">
    <text evidence="9">Lacks conserved residue(s) required for the propagation of feature annotation.</text>
</comment>
<evidence type="ECO:0000256" key="4">
    <source>
        <dbReference type="ARBA" id="ARBA00022475"/>
    </source>
</evidence>
<evidence type="ECO:0000256" key="6">
    <source>
        <dbReference type="ARBA" id="ARBA00022692"/>
    </source>
</evidence>
<evidence type="ECO:0000256" key="7">
    <source>
        <dbReference type="ARBA" id="ARBA00022989"/>
    </source>
</evidence>
<feature type="transmembrane region" description="Helical" evidence="9">
    <location>
        <begin position="197"/>
        <end position="218"/>
    </location>
</feature>
<comment type="caution">
    <text evidence="11">The sequence shown here is derived from an EMBL/GenBank/DDBJ whole genome shotgun (WGS) entry which is preliminary data.</text>
</comment>
<dbReference type="InterPro" id="IPR047817">
    <property type="entry name" value="ABC2_TM_bact-type"/>
</dbReference>
<feature type="transmembrane region" description="Helical" evidence="9">
    <location>
        <begin position="136"/>
        <end position="154"/>
    </location>
</feature>
<dbReference type="PIRSF" id="PIRSF006648">
    <property type="entry name" value="DrrB"/>
    <property type="match status" value="1"/>
</dbReference>
<proteinExistence type="inferred from homology"/>
<dbReference type="PANTHER" id="PTHR30413">
    <property type="entry name" value="INNER MEMBRANE TRANSPORT PERMEASE"/>
    <property type="match status" value="1"/>
</dbReference>
<dbReference type="InterPro" id="IPR013525">
    <property type="entry name" value="ABC2_TM"/>
</dbReference>
<protein>
    <recommendedName>
        <fullName evidence="9">Transport permease protein</fullName>
    </recommendedName>
</protein>